<evidence type="ECO:0000259" key="15">
    <source>
        <dbReference type="Pfam" id="PF17900"/>
    </source>
</evidence>
<dbReference type="Gene3D" id="2.60.40.1730">
    <property type="entry name" value="tricorn interacting facor f3 domain"/>
    <property type="match status" value="1"/>
</dbReference>
<dbReference type="InterPro" id="IPR024571">
    <property type="entry name" value="ERAP1-like_C_dom"/>
</dbReference>
<dbReference type="Pfam" id="PF11838">
    <property type="entry name" value="ERAP1_C"/>
    <property type="match status" value="1"/>
</dbReference>
<dbReference type="GO" id="GO:0005615">
    <property type="term" value="C:extracellular space"/>
    <property type="evidence" value="ECO:0007669"/>
    <property type="project" value="TreeGrafter"/>
</dbReference>
<evidence type="ECO:0000256" key="4">
    <source>
        <dbReference type="ARBA" id="ARBA00022670"/>
    </source>
</evidence>
<feature type="site" description="Transition state stabilizer" evidence="11">
    <location>
        <position position="415"/>
    </location>
</feature>
<dbReference type="SUPFAM" id="SSF55486">
    <property type="entry name" value="Metalloproteases ('zincins'), catalytic domain"/>
    <property type="match status" value="1"/>
</dbReference>
<evidence type="ECO:0000256" key="3">
    <source>
        <dbReference type="ARBA" id="ARBA00022438"/>
    </source>
</evidence>
<dbReference type="InterPro" id="IPR034016">
    <property type="entry name" value="M1_APN-typ"/>
</dbReference>
<comment type="cofactor">
    <cofactor evidence="10 12">
        <name>Zn(2+)</name>
        <dbReference type="ChEBI" id="CHEBI:29105"/>
    </cofactor>
    <text evidence="10 12">Binds 1 zinc ion per subunit.</text>
</comment>
<dbReference type="InterPro" id="IPR045357">
    <property type="entry name" value="Aminopeptidase_N-like_N"/>
</dbReference>
<keyword evidence="6 12" id="KW-0378">Hydrolase</keyword>
<dbReference type="SUPFAM" id="SSF63737">
    <property type="entry name" value="Leukotriene A4 hydrolase N-terminal domain"/>
    <property type="match status" value="1"/>
</dbReference>
<dbReference type="CDD" id="cd09601">
    <property type="entry name" value="M1_APN-Q_like"/>
    <property type="match status" value="1"/>
</dbReference>
<feature type="domain" description="Peptidase M1 membrane alanine aminopeptidase" evidence="13">
    <location>
        <begin position="257"/>
        <end position="474"/>
    </location>
</feature>
<evidence type="ECO:0000259" key="13">
    <source>
        <dbReference type="Pfam" id="PF01433"/>
    </source>
</evidence>
<gene>
    <name evidence="16" type="ORF">A2934_01955</name>
</gene>
<reference evidence="16 17" key="1">
    <citation type="journal article" date="2016" name="Nat. Commun.">
        <title>Thousands of microbial genomes shed light on interconnected biogeochemical processes in an aquifer system.</title>
        <authorList>
            <person name="Anantharaman K."/>
            <person name="Brown C.T."/>
            <person name="Hug L.A."/>
            <person name="Sharon I."/>
            <person name="Castelle C.J."/>
            <person name="Probst A.J."/>
            <person name="Thomas B.C."/>
            <person name="Singh A."/>
            <person name="Wilkins M.J."/>
            <person name="Karaoz U."/>
            <person name="Brodie E.L."/>
            <person name="Williams K.H."/>
            <person name="Hubbard S.S."/>
            <person name="Banfield J.F."/>
        </authorList>
    </citation>
    <scope>NUCLEOTIDE SEQUENCE [LARGE SCALE GENOMIC DNA]</scope>
</reference>
<keyword evidence="8 12" id="KW-0482">Metalloprotease</keyword>
<dbReference type="InterPro" id="IPR050344">
    <property type="entry name" value="Peptidase_M1_aminopeptidases"/>
</dbReference>
<name>A0A1G2L389_9BACT</name>
<dbReference type="InterPro" id="IPR042097">
    <property type="entry name" value="Aminopeptidase_N-like_N_sf"/>
</dbReference>
<evidence type="ECO:0000256" key="11">
    <source>
        <dbReference type="PIRSR" id="PIRSR634016-4"/>
    </source>
</evidence>
<dbReference type="Gene3D" id="2.60.40.1910">
    <property type="match status" value="1"/>
</dbReference>
<dbReference type="InterPro" id="IPR014782">
    <property type="entry name" value="Peptidase_M1_dom"/>
</dbReference>
<feature type="binding site" evidence="10">
    <location>
        <position position="333"/>
    </location>
    <ligand>
        <name>Zn(2+)</name>
        <dbReference type="ChEBI" id="CHEBI:29105"/>
        <note>catalytic</note>
    </ligand>
</feature>
<feature type="binding site" evidence="10">
    <location>
        <position position="329"/>
    </location>
    <ligand>
        <name>Zn(2+)</name>
        <dbReference type="ChEBI" id="CHEBI:29105"/>
        <note>catalytic</note>
    </ligand>
</feature>
<keyword evidence="7 10" id="KW-0862">Zinc</keyword>
<dbReference type="PANTHER" id="PTHR11533">
    <property type="entry name" value="PROTEASE M1 ZINC METALLOPROTEASE"/>
    <property type="match status" value="1"/>
</dbReference>
<proteinExistence type="inferred from homology"/>
<dbReference type="GO" id="GO:0042277">
    <property type="term" value="F:peptide binding"/>
    <property type="evidence" value="ECO:0007669"/>
    <property type="project" value="TreeGrafter"/>
</dbReference>
<feature type="active site" description="Proton acceptor" evidence="9">
    <location>
        <position position="330"/>
    </location>
</feature>
<comment type="catalytic activity">
    <reaction evidence="1">
        <text>Release of an N-terminal amino acid, Xaa-|-Yaa- from a peptide, amide or arylamide. Xaa is preferably Ala, but may be most amino acids including Pro (slow action). When a terminal hydrophobic residue is followed by a prolyl residue, the two may be released as an intact Xaa-Pro dipeptide.</text>
        <dbReference type="EC" id="3.4.11.2"/>
    </reaction>
</comment>
<evidence type="ECO:0000256" key="8">
    <source>
        <dbReference type="ARBA" id="ARBA00023049"/>
    </source>
</evidence>
<dbReference type="Proteomes" id="UP000177982">
    <property type="component" value="Unassembled WGS sequence"/>
</dbReference>
<dbReference type="GO" id="GO:0043171">
    <property type="term" value="P:peptide catabolic process"/>
    <property type="evidence" value="ECO:0007669"/>
    <property type="project" value="TreeGrafter"/>
</dbReference>
<evidence type="ECO:0000313" key="17">
    <source>
        <dbReference type="Proteomes" id="UP000177982"/>
    </source>
</evidence>
<dbReference type="GO" id="GO:0005737">
    <property type="term" value="C:cytoplasm"/>
    <property type="evidence" value="ECO:0007669"/>
    <property type="project" value="TreeGrafter"/>
</dbReference>
<dbReference type="PANTHER" id="PTHR11533:SF174">
    <property type="entry name" value="PUROMYCIN-SENSITIVE AMINOPEPTIDASE-RELATED"/>
    <property type="match status" value="1"/>
</dbReference>
<evidence type="ECO:0000256" key="12">
    <source>
        <dbReference type="RuleBase" id="RU364040"/>
    </source>
</evidence>
<comment type="similarity">
    <text evidence="2 12">Belongs to the peptidase M1 family.</text>
</comment>
<feature type="domain" description="ERAP1-like C-terminal" evidence="14">
    <location>
        <begin position="553"/>
        <end position="871"/>
    </location>
</feature>
<sequence>MRRTKDAKNPYRLSESVSPTAYFVRWIPNQKIFALSADTREHLIKKMNEPEAKELFMFCGAVEINLSLARATETVTLHAHDLKITDGYIDKDGIRHGARSVKYNKKYQTATLSFGKKIGAGACWLYIEYSGTLNDDMCGAYGTTYQDGDVWRYGIATQFEATDARRVFPCFDEPAKKATVEFSLDIPHDLTALSNMPVEYETSTGAVKIVTFKTTPRMSTYLMAFTVMKFEYIEATDRYGVKVRVYTTPGKKEHGRFGLEVALHTLPALADYYGMKYPLPKLDLVAIPDFAAGAMENWGIETFRETALLVDPKNDSVAARERIADVVDHELAHHWFGNLVTMYWWNHIWLNEGFADFVENKMVDLQFPAWERTLRFISESVLAALHAMDKKNSHPIECEVQNPEEIRENFDTTTYSGGGSVNLMNEQYLTEEGFRKGLREYLQTYAYGNATTQNLWDMIERATGKPIRSVMGTFTRNTGYPLVTVEEQENKEATTRRFKLSQERFLFDGSKDKKNQTWTIPIGTTARNASKPTYSYMFGKNMMLEVPVRPGDWVKFNPGTTSLYRVLYPPYIRNELRAAVKAGDLGPADRIGLLDDVFALAKAGHVPMVEAVETLSAYEKESSYYVWSMIAGALGDIDHILHPGVRMPDDAYTHFREYAKNFFADPARVMTWNKRGDETNASILLRALALRCFGGYGDTETITTARAKIDAFLAGEPLDPDIRQAVYILNAENGGPEALKKLMRVYDSTEDHQEKIRVLRAIGKTQDPDTVRRVLDLAVSNKVRKQDTVIVFVNTDKNQAALPIVWNYIKKNWKLLYARYHGDGIRHLGNIVGVAKRFKTEDMYRDVKRFFADHPLKGAKRTMAETLEEIRLNIAIRKRDKDSIARWFAERASARGPVSLTLTTEALMTELPELR</sequence>
<evidence type="ECO:0000256" key="5">
    <source>
        <dbReference type="ARBA" id="ARBA00022723"/>
    </source>
</evidence>
<dbReference type="Pfam" id="PF01433">
    <property type="entry name" value="Peptidase_M1"/>
    <property type="match status" value="1"/>
</dbReference>
<organism evidence="16 17">
    <name type="scientific">Candidatus Sungbacteria bacterium RIFCSPLOWO2_01_FULL_47_10</name>
    <dbReference type="NCBI Taxonomy" id="1802276"/>
    <lineage>
        <taxon>Bacteria</taxon>
        <taxon>Candidatus Sungiibacteriota</taxon>
    </lineage>
</organism>
<dbReference type="GO" id="GO:0070006">
    <property type="term" value="F:metalloaminopeptidase activity"/>
    <property type="evidence" value="ECO:0007669"/>
    <property type="project" value="TreeGrafter"/>
</dbReference>
<evidence type="ECO:0000256" key="2">
    <source>
        <dbReference type="ARBA" id="ARBA00010136"/>
    </source>
</evidence>
<dbReference type="AlphaFoldDB" id="A0A1G2L389"/>
<keyword evidence="4 12" id="KW-0645">Protease</keyword>
<keyword evidence="5 10" id="KW-0479">Metal-binding</keyword>
<dbReference type="GO" id="GO:0016285">
    <property type="term" value="F:alanyl aminopeptidase activity"/>
    <property type="evidence" value="ECO:0007669"/>
    <property type="project" value="UniProtKB-EC"/>
</dbReference>
<protein>
    <recommendedName>
        <fullName evidence="12">Aminopeptidase</fullName>
        <ecNumber evidence="12">3.4.11.-</ecNumber>
    </recommendedName>
</protein>
<dbReference type="EMBL" id="MHQO01000037">
    <property type="protein sequence ID" value="OHA06158.1"/>
    <property type="molecule type" value="Genomic_DNA"/>
</dbReference>
<dbReference type="Pfam" id="PF17900">
    <property type="entry name" value="Peptidase_M1_N"/>
    <property type="match status" value="1"/>
</dbReference>
<feature type="domain" description="Aminopeptidase N-like N-terminal" evidence="15">
    <location>
        <begin position="55"/>
        <end position="222"/>
    </location>
</feature>
<evidence type="ECO:0000313" key="16">
    <source>
        <dbReference type="EMBL" id="OHA06158.1"/>
    </source>
</evidence>
<dbReference type="FunFam" id="1.10.390.10:FF:000001">
    <property type="entry name" value="Aminopeptidase"/>
    <property type="match status" value="1"/>
</dbReference>
<evidence type="ECO:0000256" key="7">
    <source>
        <dbReference type="ARBA" id="ARBA00022833"/>
    </source>
</evidence>
<accession>A0A1G2L389</accession>
<dbReference type="GO" id="GO:0016020">
    <property type="term" value="C:membrane"/>
    <property type="evidence" value="ECO:0007669"/>
    <property type="project" value="TreeGrafter"/>
</dbReference>
<comment type="caution">
    <text evidence="16">The sequence shown here is derived from an EMBL/GenBank/DDBJ whole genome shotgun (WGS) entry which is preliminary data.</text>
</comment>
<dbReference type="GO" id="GO:0008270">
    <property type="term" value="F:zinc ion binding"/>
    <property type="evidence" value="ECO:0007669"/>
    <property type="project" value="UniProtKB-UniRule"/>
</dbReference>
<dbReference type="GO" id="GO:0006508">
    <property type="term" value="P:proteolysis"/>
    <property type="evidence" value="ECO:0007669"/>
    <property type="project" value="UniProtKB-KW"/>
</dbReference>
<dbReference type="InterPro" id="IPR001930">
    <property type="entry name" value="Peptidase_M1"/>
</dbReference>
<dbReference type="EC" id="3.4.11.-" evidence="12"/>
<dbReference type="InterPro" id="IPR027268">
    <property type="entry name" value="Peptidase_M4/M1_CTD_sf"/>
</dbReference>
<evidence type="ECO:0000256" key="6">
    <source>
        <dbReference type="ARBA" id="ARBA00022801"/>
    </source>
</evidence>
<evidence type="ECO:0000256" key="1">
    <source>
        <dbReference type="ARBA" id="ARBA00000098"/>
    </source>
</evidence>
<feature type="binding site" evidence="10">
    <location>
        <position position="352"/>
    </location>
    <ligand>
        <name>Zn(2+)</name>
        <dbReference type="ChEBI" id="CHEBI:29105"/>
        <note>catalytic</note>
    </ligand>
</feature>
<dbReference type="Gene3D" id="1.25.50.20">
    <property type="match status" value="1"/>
</dbReference>
<evidence type="ECO:0000256" key="10">
    <source>
        <dbReference type="PIRSR" id="PIRSR634016-3"/>
    </source>
</evidence>
<evidence type="ECO:0000256" key="9">
    <source>
        <dbReference type="PIRSR" id="PIRSR634016-1"/>
    </source>
</evidence>
<evidence type="ECO:0000259" key="14">
    <source>
        <dbReference type="Pfam" id="PF11838"/>
    </source>
</evidence>
<keyword evidence="3 12" id="KW-0031">Aminopeptidase</keyword>
<dbReference type="Gene3D" id="1.10.390.10">
    <property type="entry name" value="Neutral Protease Domain 2"/>
    <property type="match status" value="1"/>
</dbReference>
<dbReference type="PRINTS" id="PR00756">
    <property type="entry name" value="ALADIPTASE"/>
</dbReference>